<dbReference type="Gene3D" id="3.40.50.300">
    <property type="entry name" value="P-loop containing nucleotide triphosphate hydrolases"/>
    <property type="match status" value="1"/>
</dbReference>
<dbReference type="InterPro" id="IPR043926">
    <property type="entry name" value="ABCG_dom"/>
</dbReference>
<dbReference type="PROSITE" id="PS50893">
    <property type="entry name" value="ABC_TRANSPORTER_2"/>
    <property type="match status" value="1"/>
</dbReference>
<evidence type="ECO:0000256" key="4">
    <source>
        <dbReference type="ARBA" id="ARBA00022692"/>
    </source>
</evidence>
<dbReference type="GO" id="GO:0016887">
    <property type="term" value="F:ATP hydrolysis activity"/>
    <property type="evidence" value="ECO:0007669"/>
    <property type="project" value="InterPro"/>
</dbReference>
<proteinExistence type="inferred from homology"/>
<evidence type="ECO:0000256" key="1">
    <source>
        <dbReference type="ARBA" id="ARBA00004141"/>
    </source>
</evidence>
<evidence type="ECO:0000256" key="7">
    <source>
        <dbReference type="ARBA" id="ARBA00022989"/>
    </source>
</evidence>
<dbReference type="PANTHER" id="PTHR48042">
    <property type="entry name" value="ABC TRANSPORTER G FAMILY MEMBER 11"/>
    <property type="match status" value="1"/>
</dbReference>
<feature type="transmembrane region" description="Helical" evidence="9">
    <location>
        <begin position="445"/>
        <end position="463"/>
    </location>
</feature>
<feature type="transmembrane region" description="Helical" evidence="9">
    <location>
        <begin position="501"/>
        <end position="524"/>
    </location>
</feature>
<keyword evidence="3" id="KW-0813">Transport</keyword>
<comment type="similarity">
    <text evidence="2">Belongs to the ABC transporter superfamily. ABCG family. Eye pigment precursor importer (TC 3.A.1.204) subfamily.</text>
</comment>
<evidence type="ECO:0000256" key="3">
    <source>
        <dbReference type="ARBA" id="ARBA00022448"/>
    </source>
</evidence>
<feature type="transmembrane region" description="Helical" evidence="9">
    <location>
        <begin position="363"/>
        <end position="384"/>
    </location>
</feature>
<keyword evidence="7 9" id="KW-1133">Transmembrane helix</keyword>
<dbReference type="InterPro" id="IPR052215">
    <property type="entry name" value="Plant_ABCG"/>
</dbReference>
<keyword evidence="4 9" id="KW-0812">Transmembrane</keyword>
<dbReference type="GO" id="GO:0016020">
    <property type="term" value="C:membrane"/>
    <property type="evidence" value="ECO:0007669"/>
    <property type="project" value="UniProtKB-SubCell"/>
</dbReference>
<evidence type="ECO:0000256" key="9">
    <source>
        <dbReference type="SAM" id="Phobius"/>
    </source>
</evidence>
<accession>A0A978UUS6</accession>
<protein>
    <recommendedName>
        <fullName evidence="10">ABC transporter domain-containing protein</fullName>
    </recommendedName>
</protein>
<comment type="caution">
    <text evidence="11">The sequence shown here is derived from an EMBL/GenBank/DDBJ whole genome shotgun (WGS) entry which is preliminary data.</text>
</comment>
<evidence type="ECO:0000259" key="10">
    <source>
        <dbReference type="PROSITE" id="PS50893"/>
    </source>
</evidence>
<dbReference type="PANTHER" id="PTHR48042:SF1">
    <property type="entry name" value="ABC TRANSPORTER G FAMILY MEMBER 11-LIKE"/>
    <property type="match status" value="1"/>
</dbReference>
<feature type="transmembrane region" description="Helical" evidence="9">
    <location>
        <begin position="396"/>
        <end position="417"/>
    </location>
</feature>
<feature type="domain" description="ABC transporter" evidence="10">
    <location>
        <begin position="20"/>
        <end position="266"/>
    </location>
</feature>
<dbReference type="FunFam" id="3.40.50.300:FF:001533">
    <property type="entry name" value="ABC transporter G family member 11"/>
    <property type="match status" value="1"/>
</dbReference>
<dbReference type="GO" id="GO:0005524">
    <property type="term" value="F:ATP binding"/>
    <property type="evidence" value="ECO:0007669"/>
    <property type="project" value="UniProtKB-KW"/>
</dbReference>
<dbReference type="InterPro" id="IPR003439">
    <property type="entry name" value="ABC_transporter-like_ATP-bd"/>
</dbReference>
<feature type="transmembrane region" description="Helical" evidence="9">
    <location>
        <begin position="590"/>
        <end position="611"/>
    </location>
</feature>
<feature type="transmembrane region" description="Helical" evidence="9">
    <location>
        <begin position="472"/>
        <end position="495"/>
    </location>
</feature>
<evidence type="ECO:0000256" key="5">
    <source>
        <dbReference type="ARBA" id="ARBA00022741"/>
    </source>
</evidence>
<evidence type="ECO:0000256" key="6">
    <source>
        <dbReference type="ARBA" id="ARBA00022840"/>
    </source>
</evidence>
<sequence length="632" mass="71297">METVIRIDNSVRVVENGAYLTWKDLWVTVPHEKNTTKPILKGLTGFAMPGKLLAIMGPSGCGKSTLLDALGGRLSSKMRQSGKILINGRKETLAYGTSAYVTQEENLMRTLTVIEAVYYSAQLQLPDSMSKLEKKERAEMTIREMGLQDAMNTRIGGLRDKGLSNGEKRRVSICIEILTRPKLLFLDEPTSGLDSAASYYVMRRIACLDQKEGKRMTIIASIHQPSTEVFQLFHDLCLLSYGKTIYFGPASLANKFFSSSGFPCPTLQNPSDHFLKTINKDFEQYIDKEGLAGAISTEEAINSLIKSYKASGIYNKVRRQVAKICKQDCGALEKKKNHATFVTQSIVLTKRSFVNMYRDPGYYWLRLAIYLILAFGLGTIYYNISFAFESIQERRSLLTFIASFLTFMSIGGFPSFVEEMKVFERERLNGHYGAAAFVMGNTVSAFPYLIIISVLPGAVCYYLPGLREGYQYFLYFAIVIFACMMLVESLMMIIASLVPNFLMGIIIGAGVQGLMILSSGFFQLPNDLPNIFWKYPLFYIAFHKYAYQGMFKNEFDGVLVPSHEVGAPPTISGDEILLDLWQVEKGYSKWVDLAILFGMVVLYRILFLLIIKFNEKGKAITKYLCRYLKVRK</sequence>
<dbReference type="InterPro" id="IPR027417">
    <property type="entry name" value="P-loop_NTPase"/>
</dbReference>
<keyword evidence="5" id="KW-0547">Nucleotide-binding</keyword>
<dbReference type="Pfam" id="PF00005">
    <property type="entry name" value="ABC_tran"/>
    <property type="match status" value="1"/>
</dbReference>
<dbReference type="SMART" id="SM00382">
    <property type="entry name" value="AAA"/>
    <property type="match status" value="1"/>
</dbReference>
<dbReference type="Pfam" id="PF19055">
    <property type="entry name" value="ABC2_membrane_7"/>
    <property type="match status" value="1"/>
</dbReference>
<comment type="subcellular location">
    <subcellularLocation>
        <location evidence="1">Membrane</location>
        <topology evidence="1">Multi-pass membrane protein</topology>
    </subcellularLocation>
</comment>
<dbReference type="AlphaFoldDB" id="A0A978UUS6"/>
<evidence type="ECO:0000313" key="12">
    <source>
        <dbReference type="Proteomes" id="UP000813462"/>
    </source>
</evidence>
<name>A0A978UUS6_ZIZJJ</name>
<evidence type="ECO:0000256" key="2">
    <source>
        <dbReference type="ARBA" id="ARBA00005814"/>
    </source>
</evidence>
<dbReference type="Pfam" id="PF01061">
    <property type="entry name" value="ABC2_membrane"/>
    <property type="match status" value="1"/>
</dbReference>
<dbReference type="EMBL" id="JAEACU010000009">
    <property type="protein sequence ID" value="KAH7518626.1"/>
    <property type="molecule type" value="Genomic_DNA"/>
</dbReference>
<dbReference type="InterPro" id="IPR013525">
    <property type="entry name" value="ABC2_TM"/>
</dbReference>
<keyword evidence="6" id="KW-0067">ATP-binding</keyword>
<gene>
    <name evidence="11" type="ORF">FEM48_Zijuj09G0191100</name>
</gene>
<reference evidence="11" key="1">
    <citation type="journal article" date="2021" name="Front. Plant Sci.">
        <title>Chromosome-Scale Genome Assembly for Chinese Sour Jujube and Insights Into Its Genome Evolution and Domestication Signature.</title>
        <authorList>
            <person name="Shen L.-Y."/>
            <person name="Luo H."/>
            <person name="Wang X.-L."/>
            <person name="Wang X.-M."/>
            <person name="Qiu X.-J."/>
            <person name="Liu H."/>
            <person name="Zhou S.-S."/>
            <person name="Jia K.-H."/>
            <person name="Nie S."/>
            <person name="Bao Y.-T."/>
            <person name="Zhang R.-G."/>
            <person name="Yun Q.-Z."/>
            <person name="Chai Y.-H."/>
            <person name="Lu J.-Y."/>
            <person name="Li Y."/>
            <person name="Zhao S.-W."/>
            <person name="Mao J.-F."/>
            <person name="Jia S.-G."/>
            <person name="Mao Y.-M."/>
        </authorList>
    </citation>
    <scope>NUCLEOTIDE SEQUENCE</scope>
    <source>
        <strain evidence="11">AT0</strain>
        <tissue evidence="11">Leaf</tissue>
    </source>
</reference>
<keyword evidence="8 9" id="KW-0472">Membrane</keyword>
<evidence type="ECO:0000256" key="8">
    <source>
        <dbReference type="ARBA" id="ARBA00023136"/>
    </source>
</evidence>
<organism evidence="11 12">
    <name type="scientific">Ziziphus jujuba var. spinosa</name>
    <dbReference type="NCBI Taxonomy" id="714518"/>
    <lineage>
        <taxon>Eukaryota</taxon>
        <taxon>Viridiplantae</taxon>
        <taxon>Streptophyta</taxon>
        <taxon>Embryophyta</taxon>
        <taxon>Tracheophyta</taxon>
        <taxon>Spermatophyta</taxon>
        <taxon>Magnoliopsida</taxon>
        <taxon>eudicotyledons</taxon>
        <taxon>Gunneridae</taxon>
        <taxon>Pentapetalae</taxon>
        <taxon>rosids</taxon>
        <taxon>fabids</taxon>
        <taxon>Rosales</taxon>
        <taxon>Rhamnaceae</taxon>
        <taxon>Paliureae</taxon>
        <taxon>Ziziphus</taxon>
    </lineage>
</organism>
<feature type="transmembrane region" description="Helical" evidence="9">
    <location>
        <begin position="531"/>
        <end position="547"/>
    </location>
</feature>
<dbReference type="GO" id="GO:0140359">
    <property type="term" value="F:ABC-type transporter activity"/>
    <property type="evidence" value="ECO:0007669"/>
    <property type="project" value="InterPro"/>
</dbReference>
<dbReference type="SUPFAM" id="SSF52540">
    <property type="entry name" value="P-loop containing nucleoside triphosphate hydrolases"/>
    <property type="match status" value="1"/>
</dbReference>
<dbReference type="Proteomes" id="UP000813462">
    <property type="component" value="Unassembled WGS sequence"/>
</dbReference>
<dbReference type="InterPro" id="IPR003593">
    <property type="entry name" value="AAA+_ATPase"/>
</dbReference>
<evidence type="ECO:0000313" key="11">
    <source>
        <dbReference type="EMBL" id="KAH7518626.1"/>
    </source>
</evidence>